<dbReference type="Proteomes" id="UP000034591">
    <property type="component" value="Unassembled WGS sequence"/>
</dbReference>
<keyword evidence="1" id="KW-1133">Transmembrane helix</keyword>
<dbReference type="PANTHER" id="PTHR32432">
    <property type="entry name" value="CELL DIVISION PROTEIN FTSA-RELATED"/>
    <property type="match status" value="1"/>
</dbReference>
<keyword evidence="1" id="KW-0472">Membrane</keyword>
<evidence type="ECO:0000256" key="1">
    <source>
        <dbReference type="SAM" id="Phobius"/>
    </source>
</evidence>
<name>A0A0G0JM22_9BACT</name>
<dbReference type="Gene3D" id="3.30.420.40">
    <property type="match status" value="2"/>
</dbReference>
<evidence type="ECO:0000313" key="2">
    <source>
        <dbReference type="EMBL" id="KKQ37774.1"/>
    </source>
</evidence>
<proteinExistence type="predicted"/>
<feature type="transmembrane region" description="Helical" evidence="1">
    <location>
        <begin position="308"/>
        <end position="332"/>
    </location>
</feature>
<comment type="caution">
    <text evidence="2">The sequence shown here is derived from an EMBL/GenBank/DDBJ whole genome shotgun (WGS) entry which is preliminary data.</text>
</comment>
<sequence length="471" mass="52809">MFGKTSVSIYFLSNSVQIFQLNSNKGRVIKRASIDLPEGLIKNHKIADKSTFASLLKEAWKKLQIKEKSVFLVIPEFSTFTKLIDLSGLKIAELQEAVGWQVQDYLPTENQEMIMDFKIVDKLKDGYKVLVVALEANSLKDFVDTLEAAGLFPINVEIPSISLIRLTEGDEKGKIIVYLSSDETIIVAGKGSEIYASSVVVGRELEEIEKNIKRIINHFTEVEIKTLYAGGEGIHIGNFEKIAQKLKLELKLIDPKLKGITSSEIQNYLVSYSSQLQTPSEPSDPLTLNLLPIGLVEKYQTSKKKVQAWSLTLTTTLFVWISFFITLAAFLFMNQQIKDIEAIGASPMTIRTSDFTTKIESINKTIDRIEKIREVWVSPEIVLNEIANAKPQGITIANYTVDYENGKIRFSGISANRETLVSFKQNLMANTNFVGIEMPITSFEAGTNLEFEVSLEYLPIVSINKAKIKTK</sequence>
<accession>A0A0G0JM22</accession>
<dbReference type="InterPro" id="IPR050696">
    <property type="entry name" value="FtsA/MreB"/>
</dbReference>
<dbReference type="Pfam" id="PF11104">
    <property type="entry name" value="PilM_2"/>
    <property type="match status" value="1"/>
</dbReference>
<dbReference type="SUPFAM" id="SSF53067">
    <property type="entry name" value="Actin-like ATPase domain"/>
    <property type="match status" value="1"/>
</dbReference>
<dbReference type="STRING" id="1618545.US53_C0009G0005"/>
<reference evidence="2 3" key="1">
    <citation type="journal article" date="2015" name="Nature">
        <title>rRNA introns, odd ribosomes, and small enigmatic genomes across a large radiation of phyla.</title>
        <authorList>
            <person name="Brown C.T."/>
            <person name="Hug L.A."/>
            <person name="Thomas B.C."/>
            <person name="Sharon I."/>
            <person name="Castelle C.J."/>
            <person name="Singh A."/>
            <person name="Wilkins M.J."/>
            <person name="Williams K.H."/>
            <person name="Banfield J.F."/>
        </authorList>
    </citation>
    <scope>NUCLEOTIDE SEQUENCE [LARGE SCALE GENOMIC DNA]</scope>
</reference>
<keyword evidence="1" id="KW-0812">Transmembrane</keyword>
<dbReference type="InterPro" id="IPR043129">
    <property type="entry name" value="ATPase_NBD"/>
</dbReference>
<dbReference type="PANTHER" id="PTHR32432:SF3">
    <property type="entry name" value="ETHANOLAMINE UTILIZATION PROTEIN EUTJ"/>
    <property type="match status" value="1"/>
</dbReference>
<dbReference type="Gene3D" id="3.30.1490.300">
    <property type="match status" value="1"/>
</dbReference>
<organism evidence="2 3">
    <name type="scientific">Candidatus Woesebacteria bacterium GW2011_GWA1_37_7</name>
    <dbReference type="NCBI Taxonomy" id="1618545"/>
    <lineage>
        <taxon>Bacteria</taxon>
        <taxon>Candidatus Woeseibacteriota</taxon>
    </lineage>
</organism>
<dbReference type="AlphaFoldDB" id="A0A0G0JM22"/>
<gene>
    <name evidence="2" type="ORF">US53_C0009G0005</name>
</gene>
<dbReference type="InterPro" id="IPR005883">
    <property type="entry name" value="PilM"/>
</dbReference>
<evidence type="ECO:0000313" key="3">
    <source>
        <dbReference type="Proteomes" id="UP000034591"/>
    </source>
</evidence>
<protein>
    <submittedName>
        <fullName evidence="2">Type IV pilus assembly protein PilM</fullName>
    </submittedName>
</protein>
<dbReference type="EMBL" id="LBTI01000009">
    <property type="protein sequence ID" value="KKQ37774.1"/>
    <property type="molecule type" value="Genomic_DNA"/>
</dbReference>